<accession>A0A0B0ES99</accession>
<name>A0A0B0ES99_9BACT</name>
<keyword evidence="3" id="KW-0489">Methyltransferase</keyword>
<dbReference type="PANTHER" id="PTHR44068">
    <property type="entry name" value="ZGC:194242"/>
    <property type="match status" value="1"/>
</dbReference>
<dbReference type="InterPro" id="IPR013216">
    <property type="entry name" value="Methyltransf_11"/>
</dbReference>
<dbReference type="EMBL" id="JRYO01000021">
    <property type="protein sequence ID" value="KHE94013.1"/>
    <property type="molecule type" value="Genomic_DNA"/>
</dbReference>
<dbReference type="CDD" id="cd02440">
    <property type="entry name" value="AdoMet_MTases"/>
    <property type="match status" value="1"/>
</dbReference>
<evidence type="ECO:0000256" key="1">
    <source>
        <dbReference type="ARBA" id="ARBA00022679"/>
    </source>
</evidence>
<dbReference type="Pfam" id="PF08241">
    <property type="entry name" value="Methyltransf_11"/>
    <property type="match status" value="1"/>
</dbReference>
<sequence length="272" mass="32004">MERRKELEKEFHNKIRLVHNDTHVTDTRWSPDLEDTIKNNPLWVNMKYYAIERKSRDFVLNWYGRNCKEKQVLDYCAGNGGDGVYIAKHGAQKVYGIDISDVSIENCKQLASSSGVTDMTEYKVADAENTGFENDKFDIITEYGALHHLDLDKAFRELSRIIKPNGKIICNESLAHNFLIHMYRKLTPNLRTEWEVEHILRKNDFVKATKYFNNVEINFFHLTSLLAVPFRKTIVFDPLLKFLEDIDRFLFRIPIVKWQAWQVVFVLSNPKK</sequence>
<dbReference type="AlphaFoldDB" id="A0A0B0ES99"/>
<evidence type="ECO:0000313" key="3">
    <source>
        <dbReference type="EMBL" id="KHE94013.1"/>
    </source>
</evidence>
<dbReference type="Gene3D" id="3.40.50.150">
    <property type="entry name" value="Vaccinia Virus protein VP39"/>
    <property type="match status" value="1"/>
</dbReference>
<protein>
    <submittedName>
        <fullName evidence="3">Glycine-sarcosine-dimethylglycine methyltransferase</fullName>
    </submittedName>
</protein>
<dbReference type="InterPro" id="IPR050447">
    <property type="entry name" value="Erg6_SMT_methyltransf"/>
</dbReference>
<evidence type="ECO:0000259" key="2">
    <source>
        <dbReference type="Pfam" id="PF08241"/>
    </source>
</evidence>
<reference evidence="3 4" key="1">
    <citation type="submission" date="2014-10" db="EMBL/GenBank/DDBJ databases">
        <title>Draft genome of anammox bacterium scalindua brodae, obtained using differential coverage binning of sequence data from two enrichment reactors.</title>
        <authorList>
            <person name="Speth D.R."/>
            <person name="Russ L."/>
            <person name="Kartal B."/>
            <person name="Op den Camp H.J."/>
            <person name="Dutilh B.E."/>
            <person name="Jetten M.S."/>
        </authorList>
    </citation>
    <scope>NUCLEOTIDE SEQUENCE [LARGE SCALE GENOMIC DNA]</scope>
    <source>
        <strain evidence="3">RU1</strain>
    </source>
</reference>
<gene>
    <name evidence="3" type="ORF">SCABRO_00212</name>
</gene>
<keyword evidence="1 3" id="KW-0808">Transferase</keyword>
<proteinExistence type="predicted"/>
<dbReference type="GO" id="GO:0032259">
    <property type="term" value="P:methylation"/>
    <property type="evidence" value="ECO:0007669"/>
    <property type="project" value="UniProtKB-KW"/>
</dbReference>
<dbReference type="PANTHER" id="PTHR44068:SF11">
    <property type="entry name" value="GERANYL DIPHOSPHATE 2-C-METHYLTRANSFERASE"/>
    <property type="match status" value="1"/>
</dbReference>
<feature type="domain" description="Methyltransferase type 11" evidence="2">
    <location>
        <begin position="73"/>
        <end position="170"/>
    </location>
</feature>
<dbReference type="SUPFAM" id="SSF53335">
    <property type="entry name" value="S-adenosyl-L-methionine-dependent methyltransferases"/>
    <property type="match status" value="1"/>
</dbReference>
<dbReference type="Proteomes" id="UP000030652">
    <property type="component" value="Unassembled WGS sequence"/>
</dbReference>
<evidence type="ECO:0000313" key="4">
    <source>
        <dbReference type="Proteomes" id="UP000030652"/>
    </source>
</evidence>
<organism evidence="3 4">
    <name type="scientific">Candidatus Scalindua brodae</name>
    <dbReference type="NCBI Taxonomy" id="237368"/>
    <lineage>
        <taxon>Bacteria</taxon>
        <taxon>Pseudomonadati</taxon>
        <taxon>Planctomycetota</taxon>
        <taxon>Candidatus Brocadiia</taxon>
        <taxon>Candidatus Brocadiales</taxon>
        <taxon>Candidatus Scalinduaceae</taxon>
        <taxon>Candidatus Scalindua</taxon>
    </lineage>
</organism>
<comment type="caution">
    <text evidence="3">The sequence shown here is derived from an EMBL/GenBank/DDBJ whole genome shotgun (WGS) entry which is preliminary data.</text>
</comment>
<dbReference type="eggNOG" id="COG2226">
    <property type="taxonomic scope" value="Bacteria"/>
</dbReference>
<dbReference type="GO" id="GO:0008757">
    <property type="term" value="F:S-adenosylmethionine-dependent methyltransferase activity"/>
    <property type="evidence" value="ECO:0007669"/>
    <property type="project" value="InterPro"/>
</dbReference>
<dbReference type="InterPro" id="IPR029063">
    <property type="entry name" value="SAM-dependent_MTases_sf"/>
</dbReference>